<dbReference type="Gene3D" id="3.30.950.10">
    <property type="entry name" value="Methyltransferase, Cobalt-precorrin-4 Transmethylase, Domain 2"/>
    <property type="match status" value="1"/>
</dbReference>
<dbReference type="InterPro" id="IPR014777">
    <property type="entry name" value="4pyrrole_Mease_sub1"/>
</dbReference>
<evidence type="ECO:0000256" key="5">
    <source>
        <dbReference type="ARBA" id="ARBA00022691"/>
    </source>
</evidence>
<dbReference type="InterPro" id="IPR000878">
    <property type="entry name" value="4pyrrol_Mease"/>
</dbReference>
<evidence type="ECO:0000256" key="3">
    <source>
        <dbReference type="ARBA" id="ARBA00022603"/>
    </source>
</evidence>
<comment type="caution">
    <text evidence="7">The sequence shown here is derived from an EMBL/GenBank/DDBJ whole genome shotgun (WGS) entry which is preliminary data.</text>
</comment>
<evidence type="ECO:0000313" key="8">
    <source>
        <dbReference type="Proteomes" id="UP001198200"/>
    </source>
</evidence>
<dbReference type="InterPro" id="IPR006362">
    <property type="entry name" value="Cbl_synth_CobM/CibF"/>
</dbReference>
<sequence length="263" mass="28471">MVSFVGAGCGAADLITVRGMRLLQEADLVIYAGSLVNPELLSYTKKGCECLNSAYMTLDEVIDALQKGEEEGKKMVRLHTGDPSIYGAIREQMDRLEELGIGYETCPGVTACFGAAAALNLELTVPEVSQSLIITRMAGRTPVPEKESIESFAAHHATMAVYLSAGHLKELSKRLIAGGYSEDTPAAIVYKATWPEQLCLKCTVSTLDEKAEKYGIKKTAVVLVGDAISPSDYALSCLYAPDFETEYRKKKTEEALALDGRDK</sequence>
<reference evidence="7 8" key="1">
    <citation type="submission" date="2021-10" db="EMBL/GenBank/DDBJ databases">
        <title>Anaerobic single-cell dispensing facilitates the cultivation of human gut bacteria.</title>
        <authorList>
            <person name="Afrizal A."/>
        </authorList>
    </citation>
    <scope>NUCLEOTIDE SEQUENCE [LARGE SCALE GENOMIC DNA]</scope>
    <source>
        <strain evidence="7 8">CLA-AA-H224</strain>
    </source>
</reference>
<dbReference type="EC" id="2.1.1.133" evidence="7"/>
<feature type="domain" description="Tetrapyrrole methylase" evidence="6">
    <location>
        <begin position="1"/>
        <end position="207"/>
    </location>
</feature>
<dbReference type="InterPro" id="IPR014776">
    <property type="entry name" value="4pyrrole_Mease_sub2"/>
</dbReference>
<comment type="similarity">
    <text evidence="1">Belongs to the precorrin methyltransferase family.</text>
</comment>
<dbReference type="EMBL" id="JAJEQN010000039">
    <property type="protein sequence ID" value="MCC2222552.1"/>
    <property type="molecule type" value="Genomic_DNA"/>
</dbReference>
<keyword evidence="4 7" id="KW-0808">Transferase</keyword>
<keyword evidence="2" id="KW-0169">Cobalamin biosynthesis</keyword>
<gene>
    <name evidence="7" type="primary">cobM</name>
    <name evidence="7" type="ORF">LKD48_13085</name>
</gene>
<dbReference type="GO" id="GO:0046026">
    <property type="term" value="F:precorrin-4 C11-methyltransferase activity"/>
    <property type="evidence" value="ECO:0007669"/>
    <property type="project" value="UniProtKB-EC"/>
</dbReference>
<evidence type="ECO:0000313" key="7">
    <source>
        <dbReference type="EMBL" id="MCC2222552.1"/>
    </source>
</evidence>
<dbReference type="GO" id="GO:0032259">
    <property type="term" value="P:methylation"/>
    <property type="evidence" value="ECO:0007669"/>
    <property type="project" value="UniProtKB-KW"/>
</dbReference>
<evidence type="ECO:0000259" key="6">
    <source>
        <dbReference type="Pfam" id="PF00590"/>
    </source>
</evidence>
<dbReference type="RefSeq" id="WP_308732222.1">
    <property type="nucleotide sequence ID" value="NZ_JAJEQN010000039.1"/>
</dbReference>
<dbReference type="Gene3D" id="3.40.1010.10">
    <property type="entry name" value="Cobalt-precorrin-4 Transmethylase, Domain 1"/>
    <property type="match status" value="1"/>
</dbReference>
<dbReference type="Pfam" id="PF00590">
    <property type="entry name" value="TP_methylase"/>
    <property type="match status" value="1"/>
</dbReference>
<organism evidence="7 8">
    <name type="scientific">Anthropogastromicrobium aceti</name>
    <dbReference type="NCBI Taxonomy" id="2981768"/>
    <lineage>
        <taxon>Bacteria</taxon>
        <taxon>Bacillati</taxon>
        <taxon>Bacillota</taxon>
        <taxon>Clostridia</taxon>
        <taxon>Lachnospirales</taxon>
        <taxon>Lachnospiraceae</taxon>
        <taxon>Anthropogastromicrobium</taxon>
    </lineage>
</organism>
<evidence type="ECO:0000256" key="2">
    <source>
        <dbReference type="ARBA" id="ARBA00022573"/>
    </source>
</evidence>
<dbReference type="SUPFAM" id="SSF53790">
    <property type="entry name" value="Tetrapyrrole methylase"/>
    <property type="match status" value="1"/>
</dbReference>
<name>A0AAE3JEB5_9FIRM</name>
<keyword evidence="3 7" id="KW-0489">Methyltransferase</keyword>
<dbReference type="InterPro" id="IPR050161">
    <property type="entry name" value="Siro_Cobalamin_biosynth"/>
</dbReference>
<accession>A0AAE3JEB5</accession>
<dbReference type="PANTHER" id="PTHR45790:SF4">
    <property type="entry name" value="COBALT-PRECORRIN-4 C(11)-METHYLTRANSFERASE"/>
    <property type="match status" value="1"/>
</dbReference>
<keyword evidence="8" id="KW-1185">Reference proteome</keyword>
<dbReference type="PANTHER" id="PTHR45790">
    <property type="entry name" value="SIROHEME SYNTHASE-RELATED"/>
    <property type="match status" value="1"/>
</dbReference>
<dbReference type="GO" id="GO:0009236">
    <property type="term" value="P:cobalamin biosynthetic process"/>
    <property type="evidence" value="ECO:0007669"/>
    <property type="project" value="UniProtKB-KW"/>
</dbReference>
<proteinExistence type="inferred from homology"/>
<evidence type="ECO:0000256" key="1">
    <source>
        <dbReference type="ARBA" id="ARBA00005879"/>
    </source>
</evidence>
<dbReference type="CDD" id="cd11641">
    <property type="entry name" value="Precorrin-4_C11-MT"/>
    <property type="match status" value="1"/>
</dbReference>
<protein>
    <submittedName>
        <fullName evidence="7">Precorrin-4 C(11)-methyltransferase</fullName>
        <ecNumber evidence="7">2.1.1.133</ecNumber>
    </submittedName>
</protein>
<dbReference type="InterPro" id="IPR035996">
    <property type="entry name" value="4pyrrol_Methylase_sf"/>
</dbReference>
<evidence type="ECO:0000256" key="4">
    <source>
        <dbReference type="ARBA" id="ARBA00022679"/>
    </source>
</evidence>
<dbReference type="Proteomes" id="UP001198200">
    <property type="component" value="Unassembled WGS sequence"/>
</dbReference>
<dbReference type="NCBIfam" id="TIGR01465">
    <property type="entry name" value="cobM_cbiF"/>
    <property type="match status" value="1"/>
</dbReference>
<keyword evidence="5" id="KW-0949">S-adenosyl-L-methionine</keyword>
<dbReference type="AlphaFoldDB" id="A0AAE3JEB5"/>